<dbReference type="RefSeq" id="WP_246976355.1">
    <property type="nucleotide sequence ID" value="NZ_CP095398.1"/>
</dbReference>
<dbReference type="InterPro" id="IPR006059">
    <property type="entry name" value="SBP"/>
</dbReference>
<evidence type="ECO:0000256" key="4">
    <source>
        <dbReference type="ARBA" id="ARBA00022764"/>
    </source>
</evidence>
<comment type="caution">
    <text evidence="5">The sequence shown here is derived from an EMBL/GenBank/DDBJ whole genome shotgun (WGS) entry which is preliminary data.</text>
</comment>
<dbReference type="PRINTS" id="PR00909">
    <property type="entry name" value="SPERMDNBNDNG"/>
</dbReference>
<keyword evidence="2" id="KW-0813">Transport</keyword>
<comment type="subcellular location">
    <subcellularLocation>
        <location evidence="1">Periplasm</location>
    </subcellularLocation>
</comment>
<proteinExistence type="predicted"/>
<dbReference type="AlphaFoldDB" id="A0ABD5P355"/>
<dbReference type="GeneID" id="71856044"/>
<keyword evidence="4" id="KW-0574">Periplasm</keyword>
<dbReference type="Pfam" id="PF13416">
    <property type="entry name" value="SBP_bac_8"/>
    <property type="match status" value="1"/>
</dbReference>
<evidence type="ECO:0000256" key="2">
    <source>
        <dbReference type="ARBA" id="ARBA00022448"/>
    </source>
</evidence>
<accession>A0ABD5P355</accession>
<keyword evidence="3" id="KW-0732">Signal</keyword>
<reference evidence="5 6" key="1">
    <citation type="journal article" date="2014" name="Int. J. Syst. Evol. Microbiol.">
        <title>Complete genome sequence of Corynebacterium casei LMG S-19264T (=DSM 44701T), isolated from a smear-ripened cheese.</title>
        <authorList>
            <consortium name="US DOE Joint Genome Institute (JGI-PGF)"/>
            <person name="Walter F."/>
            <person name="Albersmeier A."/>
            <person name="Kalinowski J."/>
            <person name="Ruckert C."/>
        </authorList>
    </citation>
    <scope>NUCLEOTIDE SEQUENCE [LARGE SCALE GENOMIC DNA]</scope>
    <source>
        <strain evidence="5 6">IBRC-M 10912</strain>
    </source>
</reference>
<organism evidence="5 6">
    <name type="scientific">Natribaculum luteum</name>
    <dbReference type="NCBI Taxonomy" id="1586232"/>
    <lineage>
        <taxon>Archaea</taxon>
        <taxon>Methanobacteriati</taxon>
        <taxon>Methanobacteriota</taxon>
        <taxon>Stenosarchaea group</taxon>
        <taxon>Halobacteria</taxon>
        <taxon>Halobacteriales</taxon>
        <taxon>Natrialbaceae</taxon>
        <taxon>Natribaculum</taxon>
    </lineage>
</organism>
<sequence length="335" mass="37580">MTTTIGLAGCMGGSGDDYIRYLGWGGNTQDSAAEIFERWSEESDVEVRHESAGGDAEMISYFQQNRGDVDLCLLSSYGVHLARQEDLLSEVDYSEVPNYGENMKEEWQDMPYIENDAFFRDALTQGYSINTNEVDQEMASWQDIKADEFDGELALRDAAASRFTNAALAIGEDVNAIPDDDELFDDVVAELEAQHANAFGLWGAGAEAMQYLREENAMVAEAWGGRTRALQQDGYEHIEYIIPEEGAATITEDFVIPADSEKKETVYDLLDFVYQRENLVDLSDMLGYPIPVVDTPDVITNLPDYVDDPDDLAWVDWSVVDPVLDDWQETFDQVK</sequence>
<name>A0ABD5P355_9EURY</name>
<protein>
    <submittedName>
        <fullName evidence="5">PotD/PotF family extracellular solute-binding protein</fullName>
    </submittedName>
</protein>
<evidence type="ECO:0000313" key="5">
    <source>
        <dbReference type="EMBL" id="MFC4248749.1"/>
    </source>
</evidence>
<dbReference type="EMBL" id="JBHSDJ010000127">
    <property type="protein sequence ID" value="MFC4248749.1"/>
    <property type="molecule type" value="Genomic_DNA"/>
</dbReference>
<dbReference type="PANTHER" id="PTHR30222:SF17">
    <property type="entry name" value="SPERMIDINE_PUTRESCINE-BINDING PERIPLASMIC PROTEIN"/>
    <property type="match status" value="1"/>
</dbReference>
<evidence type="ECO:0000256" key="1">
    <source>
        <dbReference type="ARBA" id="ARBA00004418"/>
    </source>
</evidence>
<gene>
    <name evidence="5" type="ORF">ACFOZ7_17760</name>
</gene>
<evidence type="ECO:0000256" key="3">
    <source>
        <dbReference type="ARBA" id="ARBA00022729"/>
    </source>
</evidence>
<dbReference type="PANTHER" id="PTHR30222">
    <property type="entry name" value="SPERMIDINE/PUTRESCINE-BINDING PERIPLASMIC PROTEIN"/>
    <property type="match status" value="1"/>
</dbReference>
<dbReference type="Proteomes" id="UP001595821">
    <property type="component" value="Unassembled WGS sequence"/>
</dbReference>
<dbReference type="Gene3D" id="3.40.190.10">
    <property type="entry name" value="Periplasmic binding protein-like II"/>
    <property type="match status" value="2"/>
</dbReference>
<dbReference type="InterPro" id="IPR001188">
    <property type="entry name" value="Sperm_putr-bd"/>
</dbReference>
<evidence type="ECO:0000313" key="6">
    <source>
        <dbReference type="Proteomes" id="UP001595821"/>
    </source>
</evidence>
<dbReference type="SUPFAM" id="SSF53850">
    <property type="entry name" value="Periplasmic binding protein-like II"/>
    <property type="match status" value="1"/>
</dbReference>
<dbReference type="GO" id="GO:0042597">
    <property type="term" value="C:periplasmic space"/>
    <property type="evidence" value="ECO:0007669"/>
    <property type="project" value="UniProtKB-SubCell"/>
</dbReference>